<evidence type="ECO:0000256" key="1">
    <source>
        <dbReference type="ARBA" id="ARBA00023125"/>
    </source>
</evidence>
<dbReference type="PANTHER" id="PTHR30328">
    <property type="entry name" value="TRANSCRIPTIONAL REPRESSOR"/>
    <property type="match status" value="1"/>
</dbReference>
<proteinExistence type="predicted"/>
<comment type="caution">
    <text evidence="4">The sequence shown here is derived from an EMBL/GenBank/DDBJ whole genome shotgun (WGS) entry which is preliminary data.</text>
</comment>
<dbReference type="EMBL" id="JAPJZH010000016">
    <property type="protein sequence ID" value="MDA4847824.1"/>
    <property type="molecule type" value="Genomic_DNA"/>
</dbReference>
<gene>
    <name evidence="4" type="ORF">OOZ53_20860</name>
</gene>
<feature type="domain" description="HTH tetR-type" evidence="3">
    <location>
        <begin position="14"/>
        <end position="74"/>
    </location>
</feature>
<keyword evidence="5" id="KW-1185">Reference proteome</keyword>
<protein>
    <submittedName>
        <fullName evidence="4">TetR/AcrR family transcriptional regulator</fullName>
    </submittedName>
</protein>
<dbReference type="SUPFAM" id="SSF48498">
    <property type="entry name" value="Tetracyclin repressor-like, C-terminal domain"/>
    <property type="match status" value="1"/>
</dbReference>
<dbReference type="RefSeq" id="WP_271091666.1">
    <property type="nucleotide sequence ID" value="NZ_JAPJZH010000016.1"/>
</dbReference>
<evidence type="ECO:0000256" key="2">
    <source>
        <dbReference type="PROSITE-ProRule" id="PRU00335"/>
    </source>
</evidence>
<dbReference type="InterPro" id="IPR041474">
    <property type="entry name" value="NicS_C"/>
</dbReference>
<organism evidence="4 5">
    <name type="scientific">Hoeflea poritis</name>
    <dbReference type="NCBI Taxonomy" id="2993659"/>
    <lineage>
        <taxon>Bacteria</taxon>
        <taxon>Pseudomonadati</taxon>
        <taxon>Pseudomonadota</taxon>
        <taxon>Alphaproteobacteria</taxon>
        <taxon>Hyphomicrobiales</taxon>
        <taxon>Rhizobiaceae</taxon>
        <taxon>Hoeflea</taxon>
    </lineage>
</organism>
<dbReference type="InterPro" id="IPR001647">
    <property type="entry name" value="HTH_TetR"/>
</dbReference>
<evidence type="ECO:0000259" key="3">
    <source>
        <dbReference type="PROSITE" id="PS50977"/>
    </source>
</evidence>
<name>A0ABT4VT88_9HYPH</name>
<feature type="DNA-binding region" description="H-T-H motif" evidence="2">
    <location>
        <begin position="37"/>
        <end position="56"/>
    </location>
</feature>
<accession>A0ABT4VT88</accession>
<dbReference type="InterPro" id="IPR009057">
    <property type="entry name" value="Homeodomain-like_sf"/>
</dbReference>
<dbReference type="Gene3D" id="1.10.357.10">
    <property type="entry name" value="Tetracycline Repressor, domain 2"/>
    <property type="match status" value="1"/>
</dbReference>
<dbReference type="SUPFAM" id="SSF46689">
    <property type="entry name" value="Homeodomain-like"/>
    <property type="match status" value="1"/>
</dbReference>
<dbReference type="Pfam" id="PF17938">
    <property type="entry name" value="TetR_C_29"/>
    <property type="match status" value="1"/>
</dbReference>
<reference evidence="4" key="1">
    <citation type="submission" date="2022-11" db="EMBL/GenBank/DDBJ databases">
        <title>Hoeflea poritis sp. nov., isolated from scleractinian coral Porites lutea.</title>
        <authorList>
            <person name="Zhang G."/>
            <person name="Wei Q."/>
            <person name="Cai L."/>
        </authorList>
    </citation>
    <scope>NUCLEOTIDE SEQUENCE</scope>
    <source>
        <strain evidence="4">E7-10</strain>
    </source>
</reference>
<dbReference type="Pfam" id="PF00440">
    <property type="entry name" value="TetR_N"/>
    <property type="match status" value="1"/>
</dbReference>
<dbReference type="InterPro" id="IPR036271">
    <property type="entry name" value="Tet_transcr_reg_TetR-rel_C_sf"/>
</dbReference>
<keyword evidence="1 2" id="KW-0238">DNA-binding</keyword>
<evidence type="ECO:0000313" key="5">
    <source>
        <dbReference type="Proteomes" id="UP001148313"/>
    </source>
</evidence>
<sequence length="217" mass="24790">MPKPAARPVTRDPEKKSKIILKAARKEFASAGFDGARVDRIAAKSKHSKGLIYHHFQSKDELFRSVLVQMYQELSEENKELFLEEFEPQAGVIRLIEHTFDYFANNPDFIILINAENLMKAQHLRKSEDVRKSFEPLRASLDALLKKGAQQGIFRPNVDSTELYISIVALGYFYLSNMHTLSVVFDKALGDEKAIAARKQHIKELVLGFLRNKEPDT</sequence>
<evidence type="ECO:0000313" key="4">
    <source>
        <dbReference type="EMBL" id="MDA4847824.1"/>
    </source>
</evidence>
<dbReference type="Proteomes" id="UP001148313">
    <property type="component" value="Unassembled WGS sequence"/>
</dbReference>
<dbReference type="InterPro" id="IPR050109">
    <property type="entry name" value="HTH-type_TetR-like_transc_reg"/>
</dbReference>
<dbReference type="PANTHER" id="PTHR30328:SF54">
    <property type="entry name" value="HTH-TYPE TRANSCRIPTIONAL REPRESSOR SCO4008"/>
    <property type="match status" value="1"/>
</dbReference>
<dbReference type="PROSITE" id="PS50977">
    <property type="entry name" value="HTH_TETR_2"/>
    <property type="match status" value="1"/>
</dbReference>
<dbReference type="PRINTS" id="PR00455">
    <property type="entry name" value="HTHTETR"/>
</dbReference>